<sequence length="596" mass="68197">MPMVGVAEFAVRRRCRCGPRTCSSWCAGVWARRVGRLFPVVTRSWCAGSVDPFHQLEPLSQALRRYHADQALVGDGQSLRQRLEDYLLWETQLHAQRCLPSVVLLKACLPSKFHGEVLGEGRLVGFRVEIQEGLPHLEVGLSGQPEFPEELQGLARQVARQPEQLFGGGHEGFVHLPVVGLEELAGDFNEGRINVHDEQRSGRPSLPESTVARIDEMVRANRRITLEEIEDGLNEDCNHFSVHKIVSETLGYRKVSARWVDKWLKEAAGEWYNTGITKLVDRMKKVIEHQGDYWNHHRTTTRISYKYKTTVLHTTHNKIFKEENKYFSIALDESTDNTVSAQVLFFIRAITMDFRCFEELLALGTLSGRTRGVDILENFKIKICEAGLNINNSISVCTDGAPAMVGKREGFISLLKKEYANLENLISFHCILHQQNLCAKSASLNDTSEKIIGIVNFIRSNSIRHRQFRDIIMSDNDTFNGDLPYHCKIRWLSRGQVLLKIFTLRQQIIKFFEKQNKYCDLSDKEFCRDAAFLCDMTMKQNELNLNLQGKTKYIYVTISLRNFLLFDLNGEDWLKRSRLSGSLSIQLGIIRTRDGV</sequence>
<keyword evidence="2" id="KW-1185">Reference proteome</keyword>
<organism evidence="1 2">
    <name type="scientific">Cordylochernes scorpioides</name>
    <dbReference type="NCBI Taxonomy" id="51811"/>
    <lineage>
        <taxon>Eukaryota</taxon>
        <taxon>Metazoa</taxon>
        <taxon>Ecdysozoa</taxon>
        <taxon>Arthropoda</taxon>
        <taxon>Chelicerata</taxon>
        <taxon>Arachnida</taxon>
        <taxon>Pseudoscorpiones</taxon>
        <taxon>Cheliferoidea</taxon>
        <taxon>Chernetidae</taxon>
        <taxon>Cordylochernes</taxon>
    </lineage>
</organism>
<dbReference type="Proteomes" id="UP001235939">
    <property type="component" value="Chromosome 05"/>
</dbReference>
<dbReference type="EMBL" id="CP092867">
    <property type="protein sequence ID" value="UYV67587.1"/>
    <property type="molecule type" value="Genomic_DNA"/>
</dbReference>
<dbReference type="SUPFAM" id="SSF53098">
    <property type="entry name" value="Ribonuclease H-like"/>
    <property type="match status" value="1"/>
</dbReference>
<evidence type="ECO:0000313" key="2">
    <source>
        <dbReference type="Proteomes" id="UP001235939"/>
    </source>
</evidence>
<accession>A0ABY6KFG4</accession>
<dbReference type="PANTHER" id="PTHR45913">
    <property type="entry name" value="EPM2A-INTERACTING PROTEIN 1"/>
    <property type="match status" value="1"/>
</dbReference>
<protein>
    <submittedName>
        <fullName evidence="1">GTF2IRD2B</fullName>
    </submittedName>
</protein>
<name>A0ABY6KFG4_9ARAC</name>
<reference evidence="1 2" key="1">
    <citation type="submission" date="2022-01" db="EMBL/GenBank/DDBJ databases">
        <title>A chromosomal length assembly of Cordylochernes scorpioides.</title>
        <authorList>
            <person name="Zeh D."/>
            <person name="Zeh J."/>
        </authorList>
    </citation>
    <scope>NUCLEOTIDE SEQUENCE [LARGE SCALE GENOMIC DNA]</scope>
    <source>
        <strain evidence="1">IN4F17</strain>
        <tissue evidence="1">Whole Body</tissue>
    </source>
</reference>
<gene>
    <name evidence="1" type="ORF">LAZ67_5001312</name>
</gene>
<proteinExistence type="predicted"/>
<dbReference type="PANTHER" id="PTHR45913:SF5">
    <property type="entry name" value="GENERAL TRANSCRIPTION FACTOR II-I REPEAT DOMAIN-CONTAINING PROTEIN 2A-LIKE PROTEIN"/>
    <property type="match status" value="1"/>
</dbReference>
<dbReference type="InterPro" id="IPR012337">
    <property type="entry name" value="RNaseH-like_sf"/>
</dbReference>
<evidence type="ECO:0000313" key="1">
    <source>
        <dbReference type="EMBL" id="UYV67587.1"/>
    </source>
</evidence>